<sequence length="77" mass="9004">MKEYGESAFTNETRAVWEPLIEAVWPKGKTAEHDLRCTIAAIFWRPENGAKWRSIPTELGPWWQAVQLFIRWAKFGV</sequence>
<dbReference type="EMBL" id="BJVU01000008">
    <property type="protein sequence ID" value="GEL59324.1"/>
    <property type="molecule type" value="Genomic_DNA"/>
</dbReference>
<evidence type="ECO:0000313" key="2">
    <source>
        <dbReference type="EMBL" id="GAN59801.1"/>
    </source>
</evidence>
<evidence type="ECO:0000313" key="4">
    <source>
        <dbReference type="Proteomes" id="UP000032671"/>
    </source>
</evidence>
<dbReference type="Proteomes" id="UP000032671">
    <property type="component" value="Unassembled WGS sequence"/>
</dbReference>
<name>A0A0D6N2Q9_9PROT</name>
<feature type="domain" description="Insertion element IS402-like" evidence="1">
    <location>
        <begin position="15"/>
        <end position="77"/>
    </location>
</feature>
<comment type="caution">
    <text evidence="2">The sequence shown here is derived from an EMBL/GenBank/DDBJ whole genome shotgun (WGS) entry which is preliminary data.</text>
</comment>
<protein>
    <recommendedName>
        <fullName evidence="1">Insertion element IS402-like domain-containing protein</fullName>
    </recommendedName>
</protein>
<dbReference type="AlphaFoldDB" id="A0A0D6N2Q9"/>
<dbReference type="Pfam" id="PF13340">
    <property type="entry name" value="DUF4096"/>
    <property type="match status" value="1"/>
</dbReference>
<evidence type="ECO:0000259" key="1">
    <source>
        <dbReference type="Pfam" id="PF13340"/>
    </source>
</evidence>
<gene>
    <name evidence="2" type="ORF">Abci_007_204</name>
    <name evidence="3" type="ORF">ACI01nite_19260</name>
</gene>
<keyword evidence="5" id="KW-1185">Reference proteome</keyword>
<evidence type="ECO:0000313" key="5">
    <source>
        <dbReference type="Proteomes" id="UP000321891"/>
    </source>
</evidence>
<dbReference type="RefSeq" id="WP_048837946.1">
    <property type="nucleotide sequence ID" value="NZ_BAMV01000007.1"/>
</dbReference>
<dbReference type="Proteomes" id="UP000321891">
    <property type="component" value="Unassembled WGS sequence"/>
</dbReference>
<dbReference type="InterPro" id="IPR025161">
    <property type="entry name" value="IS402-like_dom"/>
</dbReference>
<accession>A0A0D6N2Q9</accession>
<organism evidence="2 4">
    <name type="scientific">Acetobacter cibinongensis</name>
    <dbReference type="NCBI Taxonomy" id="146475"/>
    <lineage>
        <taxon>Bacteria</taxon>
        <taxon>Pseudomonadati</taxon>
        <taxon>Pseudomonadota</taxon>
        <taxon>Alphaproteobacteria</taxon>
        <taxon>Acetobacterales</taxon>
        <taxon>Acetobacteraceae</taxon>
        <taxon>Acetobacter</taxon>
    </lineage>
</organism>
<evidence type="ECO:0000313" key="3">
    <source>
        <dbReference type="EMBL" id="GEL59324.1"/>
    </source>
</evidence>
<reference evidence="2 4" key="1">
    <citation type="submission" date="2012-11" db="EMBL/GenBank/DDBJ databases">
        <title>Whole genome sequence of Acetobacter cibinongensis 4H-1.</title>
        <authorList>
            <person name="Azuma Y."/>
            <person name="Higashiura N."/>
            <person name="Hirakawa H."/>
            <person name="Matsushita K."/>
        </authorList>
    </citation>
    <scope>NUCLEOTIDE SEQUENCE [LARGE SCALE GENOMIC DNA]</scope>
    <source>
        <strain evidence="2 4">4H-1</strain>
    </source>
</reference>
<proteinExistence type="predicted"/>
<reference evidence="3 5" key="2">
    <citation type="submission" date="2019-07" db="EMBL/GenBank/DDBJ databases">
        <title>Whole genome shotgun sequence of Acetobacter cibinongensis NBRC 16605.</title>
        <authorList>
            <person name="Hosoyama A."/>
            <person name="Uohara A."/>
            <person name="Ohji S."/>
            <person name="Ichikawa N."/>
        </authorList>
    </citation>
    <scope>NUCLEOTIDE SEQUENCE [LARGE SCALE GENOMIC DNA]</scope>
    <source>
        <strain evidence="3 5">NBRC 16605</strain>
    </source>
</reference>
<accession>A0A6N3SQJ0</accession>
<dbReference type="EMBL" id="BAMV01000007">
    <property type="protein sequence ID" value="GAN59801.1"/>
    <property type="molecule type" value="Genomic_DNA"/>
</dbReference>